<gene>
    <name evidence="1" type="ORF">DPMN_071722</name>
</gene>
<name>A0A9D3Z7I0_DREPO</name>
<dbReference type="EMBL" id="JAIWYP010000014">
    <property type="protein sequence ID" value="KAH3712045.1"/>
    <property type="molecule type" value="Genomic_DNA"/>
</dbReference>
<sequence>MPFGKQITSSPNIQMSFLYPGPFPACPPETVVSCLADIKDTITSSNHTRTDGIPLQYAVSCALLWSVANP</sequence>
<dbReference type="AlphaFoldDB" id="A0A9D3Z7I0"/>
<keyword evidence="2" id="KW-1185">Reference proteome</keyword>
<organism evidence="1 2">
    <name type="scientific">Dreissena polymorpha</name>
    <name type="common">Zebra mussel</name>
    <name type="synonym">Mytilus polymorpha</name>
    <dbReference type="NCBI Taxonomy" id="45954"/>
    <lineage>
        <taxon>Eukaryota</taxon>
        <taxon>Metazoa</taxon>
        <taxon>Spiralia</taxon>
        <taxon>Lophotrochozoa</taxon>
        <taxon>Mollusca</taxon>
        <taxon>Bivalvia</taxon>
        <taxon>Autobranchia</taxon>
        <taxon>Heteroconchia</taxon>
        <taxon>Euheterodonta</taxon>
        <taxon>Imparidentia</taxon>
        <taxon>Neoheterodontei</taxon>
        <taxon>Myida</taxon>
        <taxon>Dreissenoidea</taxon>
        <taxon>Dreissenidae</taxon>
        <taxon>Dreissena</taxon>
    </lineage>
</organism>
<proteinExistence type="predicted"/>
<reference evidence="1" key="1">
    <citation type="journal article" date="2019" name="bioRxiv">
        <title>The Genome of the Zebra Mussel, Dreissena polymorpha: A Resource for Invasive Species Research.</title>
        <authorList>
            <person name="McCartney M.A."/>
            <person name="Auch B."/>
            <person name="Kono T."/>
            <person name="Mallez S."/>
            <person name="Zhang Y."/>
            <person name="Obille A."/>
            <person name="Becker A."/>
            <person name="Abrahante J.E."/>
            <person name="Garbe J."/>
            <person name="Badalamenti J.P."/>
            <person name="Herman A."/>
            <person name="Mangelson H."/>
            <person name="Liachko I."/>
            <person name="Sullivan S."/>
            <person name="Sone E.D."/>
            <person name="Koren S."/>
            <person name="Silverstein K.A.T."/>
            <person name="Beckman K.B."/>
            <person name="Gohl D.M."/>
        </authorList>
    </citation>
    <scope>NUCLEOTIDE SEQUENCE</scope>
    <source>
        <strain evidence="1">Duluth1</strain>
        <tissue evidence="1">Whole animal</tissue>
    </source>
</reference>
<dbReference type="Proteomes" id="UP000828390">
    <property type="component" value="Unassembled WGS sequence"/>
</dbReference>
<comment type="caution">
    <text evidence="1">The sequence shown here is derived from an EMBL/GenBank/DDBJ whole genome shotgun (WGS) entry which is preliminary data.</text>
</comment>
<protein>
    <submittedName>
        <fullName evidence="1">Uncharacterized protein</fullName>
    </submittedName>
</protein>
<accession>A0A9D3Z7I0</accession>
<evidence type="ECO:0000313" key="1">
    <source>
        <dbReference type="EMBL" id="KAH3712045.1"/>
    </source>
</evidence>
<reference evidence="1" key="2">
    <citation type="submission" date="2020-11" db="EMBL/GenBank/DDBJ databases">
        <authorList>
            <person name="McCartney M.A."/>
            <person name="Auch B."/>
            <person name="Kono T."/>
            <person name="Mallez S."/>
            <person name="Becker A."/>
            <person name="Gohl D.M."/>
            <person name="Silverstein K.A.T."/>
            <person name="Koren S."/>
            <person name="Bechman K.B."/>
            <person name="Herman A."/>
            <person name="Abrahante J.E."/>
            <person name="Garbe J."/>
        </authorList>
    </citation>
    <scope>NUCLEOTIDE SEQUENCE</scope>
    <source>
        <strain evidence="1">Duluth1</strain>
        <tissue evidence="1">Whole animal</tissue>
    </source>
</reference>
<evidence type="ECO:0000313" key="2">
    <source>
        <dbReference type="Proteomes" id="UP000828390"/>
    </source>
</evidence>